<comment type="caution">
    <text evidence="7">The sequence shown here is derived from an EMBL/GenBank/DDBJ whole genome shotgun (WGS) entry which is preliminary data.</text>
</comment>
<dbReference type="RefSeq" id="WP_053407113.1">
    <property type="nucleotide sequence ID" value="NZ_DAIPHI010000005.1"/>
</dbReference>
<organism evidence="7 8">
    <name type="scientific">Vibrio hepatarius</name>
    <dbReference type="NCBI Taxonomy" id="171383"/>
    <lineage>
        <taxon>Bacteria</taxon>
        <taxon>Pseudomonadati</taxon>
        <taxon>Pseudomonadota</taxon>
        <taxon>Gammaproteobacteria</taxon>
        <taxon>Vibrionales</taxon>
        <taxon>Vibrionaceae</taxon>
        <taxon>Vibrio</taxon>
        <taxon>Vibrio oreintalis group</taxon>
    </lineage>
</organism>
<accession>A0A0M0I3H9</accession>
<dbReference type="InterPro" id="IPR004090">
    <property type="entry name" value="Chemotax_Me-accpt_rcpt"/>
</dbReference>
<keyword evidence="5" id="KW-0812">Transmembrane</keyword>
<evidence type="ECO:0000256" key="5">
    <source>
        <dbReference type="SAM" id="Phobius"/>
    </source>
</evidence>
<evidence type="ECO:0000256" key="1">
    <source>
        <dbReference type="ARBA" id="ARBA00004370"/>
    </source>
</evidence>
<dbReference type="EMBL" id="LHPI01000001">
    <property type="protein sequence ID" value="KOO08859.1"/>
    <property type="molecule type" value="Genomic_DNA"/>
</dbReference>
<dbReference type="AlphaFoldDB" id="A0A0M0I3H9"/>
<comment type="subcellular location">
    <subcellularLocation>
        <location evidence="1">Membrane</location>
    </subcellularLocation>
</comment>
<dbReference type="GO" id="GO:0006935">
    <property type="term" value="P:chemotaxis"/>
    <property type="evidence" value="ECO:0007669"/>
    <property type="project" value="InterPro"/>
</dbReference>
<dbReference type="GO" id="GO:0004888">
    <property type="term" value="F:transmembrane signaling receptor activity"/>
    <property type="evidence" value="ECO:0007669"/>
    <property type="project" value="InterPro"/>
</dbReference>
<feature type="domain" description="Methyl-accepting transducer" evidence="6">
    <location>
        <begin position="262"/>
        <end position="498"/>
    </location>
</feature>
<sequence length="534" mass="58539">MKSISIKLLIIPAFFIAVLLGYHAKSISTSQAVMDSFNSVYADRVVPLSSLKSVSDLYAINIIDAANKQHVGLVSYQDFVAGVEDSVKQARVILDQYLATQLTPQEQKLATVLDNKVANLEKVLPTLIAKRTEGTIDDQALIIELYKMIDDLGVELSELVQLQLDVAKAELDHSQQAFSQANFYGWVILITSALLAVFVSVFMVKRELRSLPDFLAWLEDISNGNVKQNEWKKSNNELDLIGERLSVLSTKLQTFVTGSHNNMYALHDSQEAIASSIANNERNSQAELSSVEQVATAATELSSTASDVAVNAVRAEESVSEASSIIATSNEVLQKSNTTTKRVSESIYEARSIVNELREYSDKISSVVDVINGISEQTNLLALNAAIEAARAGEQGRGFAVVADEVRALAAKTQQSTIDIQSIISMLQEQSQKADASMTHNVELIDETQNATQELIEAFENVANKVRDISDVNSIVATAAEEQNAVTQDISRQLEEINHLVQENLKGIGSTNRSNQEISKLTNQLRDELAFFKV</sequence>
<protein>
    <submittedName>
        <fullName evidence="7">Chemotaxis protein</fullName>
    </submittedName>
</protein>
<dbReference type="PRINTS" id="PR00260">
    <property type="entry name" value="CHEMTRNSDUCR"/>
</dbReference>
<evidence type="ECO:0000259" key="6">
    <source>
        <dbReference type="PROSITE" id="PS50111"/>
    </source>
</evidence>
<dbReference type="FunFam" id="1.10.287.950:FF:000001">
    <property type="entry name" value="Methyl-accepting chemotaxis sensory transducer"/>
    <property type="match status" value="1"/>
</dbReference>
<feature type="transmembrane region" description="Helical" evidence="5">
    <location>
        <begin position="183"/>
        <end position="204"/>
    </location>
</feature>
<dbReference type="PANTHER" id="PTHR32089:SF33">
    <property type="entry name" value="TOXIN COREGULATED PILUS BIOSYNTHESIS PROTEIN I"/>
    <property type="match status" value="1"/>
</dbReference>
<dbReference type="Pfam" id="PF00015">
    <property type="entry name" value="MCPsignal"/>
    <property type="match status" value="1"/>
</dbReference>
<dbReference type="Proteomes" id="UP000037530">
    <property type="component" value="Unassembled WGS sequence"/>
</dbReference>
<evidence type="ECO:0000313" key="8">
    <source>
        <dbReference type="Proteomes" id="UP000037530"/>
    </source>
</evidence>
<evidence type="ECO:0000256" key="4">
    <source>
        <dbReference type="PROSITE-ProRule" id="PRU00284"/>
    </source>
</evidence>
<evidence type="ECO:0000256" key="3">
    <source>
        <dbReference type="ARBA" id="ARBA00029447"/>
    </source>
</evidence>
<dbReference type="Gene3D" id="1.10.287.950">
    <property type="entry name" value="Methyl-accepting chemotaxis protein"/>
    <property type="match status" value="1"/>
</dbReference>
<name>A0A0M0I3H9_9VIBR</name>
<dbReference type="PATRIC" id="fig|171383.3.peg.77"/>
<evidence type="ECO:0000313" key="7">
    <source>
        <dbReference type="EMBL" id="KOO08859.1"/>
    </source>
</evidence>
<dbReference type="GO" id="GO:0007165">
    <property type="term" value="P:signal transduction"/>
    <property type="evidence" value="ECO:0007669"/>
    <property type="project" value="UniProtKB-KW"/>
</dbReference>
<dbReference type="InterPro" id="IPR004089">
    <property type="entry name" value="MCPsignal_dom"/>
</dbReference>
<gene>
    <name evidence="7" type="ORF">AKJ31_00375</name>
</gene>
<dbReference type="STRING" id="171383.AKJ31_00375"/>
<keyword evidence="8" id="KW-1185">Reference proteome</keyword>
<reference evidence="8" key="1">
    <citation type="submission" date="2015-08" db="EMBL/GenBank/DDBJ databases">
        <title>Vibrio galatheae sp. nov., a novel member of the Vibrionaceae family isolated from the Solomon Islands.</title>
        <authorList>
            <person name="Giubergia S."/>
            <person name="Machado H."/>
            <person name="Mateiu R.V."/>
            <person name="Gram L."/>
        </authorList>
    </citation>
    <scope>NUCLEOTIDE SEQUENCE [LARGE SCALE GENOMIC DNA]</scope>
    <source>
        <strain evidence="8">DSM 19134</strain>
    </source>
</reference>
<keyword evidence="5" id="KW-1133">Transmembrane helix</keyword>
<dbReference type="PROSITE" id="PS50111">
    <property type="entry name" value="CHEMOTAXIS_TRANSDUC_2"/>
    <property type="match status" value="1"/>
</dbReference>
<comment type="similarity">
    <text evidence="3">Belongs to the methyl-accepting chemotaxis (MCP) protein family.</text>
</comment>
<dbReference type="GO" id="GO:0016020">
    <property type="term" value="C:membrane"/>
    <property type="evidence" value="ECO:0007669"/>
    <property type="project" value="UniProtKB-SubCell"/>
</dbReference>
<dbReference type="OrthoDB" id="2489132at2"/>
<keyword evidence="5" id="KW-0472">Membrane</keyword>
<dbReference type="CDD" id="cd11386">
    <property type="entry name" value="MCP_signal"/>
    <property type="match status" value="1"/>
</dbReference>
<dbReference type="SUPFAM" id="SSF58104">
    <property type="entry name" value="Methyl-accepting chemotaxis protein (MCP) signaling domain"/>
    <property type="match status" value="1"/>
</dbReference>
<dbReference type="Pfam" id="PF12729">
    <property type="entry name" value="4HB_MCP_1"/>
    <property type="match status" value="1"/>
</dbReference>
<keyword evidence="2 4" id="KW-0807">Transducer</keyword>
<dbReference type="SMART" id="SM00283">
    <property type="entry name" value="MA"/>
    <property type="match status" value="1"/>
</dbReference>
<dbReference type="InterPro" id="IPR024478">
    <property type="entry name" value="HlyB_4HB_MCP"/>
</dbReference>
<proteinExistence type="inferred from homology"/>
<evidence type="ECO:0000256" key="2">
    <source>
        <dbReference type="ARBA" id="ARBA00023224"/>
    </source>
</evidence>
<dbReference type="PANTHER" id="PTHR32089">
    <property type="entry name" value="METHYL-ACCEPTING CHEMOTAXIS PROTEIN MCPB"/>
    <property type="match status" value="1"/>
</dbReference>